<dbReference type="Gene3D" id="2.40.30.10">
    <property type="entry name" value="Translation factors"/>
    <property type="match status" value="1"/>
</dbReference>
<dbReference type="NCBIfam" id="TIGR03862">
    <property type="entry name" value="flavo_PP4765"/>
    <property type="match status" value="1"/>
</dbReference>
<gene>
    <name evidence="6" type="ORF">ABIE13_001120</name>
</gene>
<evidence type="ECO:0000313" key="6">
    <source>
        <dbReference type="EMBL" id="MET4576020.1"/>
    </source>
</evidence>
<dbReference type="Gene3D" id="1.10.8.260">
    <property type="entry name" value="HI0933 insert domain-like"/>
    <property type="match status" value="1"/>
</dbReference>
<evidence type="ECO:0000256" key="1">
    <source>
        <dbReference type="ARBA" id="ARBA00001974"/>
    </source>
</evidence>
<dbReference type="PRINTS" id="PR00419">
    <property type="entry name" value="ADXRDTASE"/>
</dbReference>
<comment type="cofactor">
    <cofactor evidence="1">
        <name>FAD</name>
        <dbReference type="ChEBI" id="CHEBI:57692"/>
    </cofactor>
</comment>
<evidence type="ECO:0000259" key="4">
    <source>
        <dbReference type="Pfam" id="PF03486"/>
    </source>
</evidence>
<evidence type="ECO:0000259" key="5">
    <source>
        <dbReference type="Pfam" id="PF22780"/>
    </source>
</evidence>
<dbReference type="InterPro" id="IPR036188">
    <property type="entry name" value="FAD/NAD-bd_sf"/>
</dbReference>
<dbReference type="InterPro" id="IPR055178">
    <property type="entry name" value="RsdA/BaiN/AoA(So)-like_dom"/>
</dbReference>
<dbReference type="SUPFAM" id="SSF51905">
    <property type="entry name" value="FAD/NAD(P)-binding domain"/>
    <property type="match status" value="1"/>
</dbReference>
<evidence type="ECO:0000256" key="3">
    <source>
        <dbReference type="ARBA" id="ARBA00022827"/>
    </source>
</evidence>
<dbReference type="Gene3D" id="3.50.50.60">
    <property type="entry name" value="FAD/NAD(P)-binding domain"/>
    <property type="match status" value="1"/>
</dbReference>
<keyword evidence="2" id="KW-0285">Flavoprotein</keyword>
<dbReference type="PANTHER" id="PTHR42887:SF1">
    <property type="entry name" value="BLR3961 PROTEIN"/>
    <property type="match status" value="1"/>
</dbReference>
<keyword evidence="7" id="KW-1185">Reference proteome</keyword>
<dbReference type="Pfam" id="PF22780">
    <property type="entry name" value="HI0933_like_1st"/>
    <property type="match status" value="1"/>
</dbReference>
<evidence type="ECO:0000313" key="7">
    <source>
        <dbReference type="Proteomes" id="UP001549320"/>
    </source>
</evidence>
<protein>
    <submittedName>
        <fullName evidence="6">Flavoprotein YhiN</fullName>
    </submittedName>
</protein>
<dbReference type="PANTHER" id="PTHR42887">
    <property type="entry name" value="OS12G0638800 PROTEIN"/>
    <property type="match status" value="1"/>
</dbReference>
<dbReference type="Pfam" id="PF03486">
    <property type="entry name" value="HI0933_like"/>
    <property type="match status" value="1"/>
</dbReference>
<organism evidence="6 7">
    <name type="scientific">Ottowia thiooxydans</name>
    <dbReference type="NCBI Taxonomy" id="219182"/>
    <lineage>
        <taxon>Bacteria</taxon>
        <taxon>Pseudomonadati</taxon>
        <taxon>Pseudomonadota</taxon>
        <taxon>Betaproteobacteria</taxon>
        <taxon>Burkholderiales</taxon>
        <taxon>Comamonadaceae</taxon>
        <taxon>Ottowia</taxon>
    </lineage>
</organism>
<sequence>MTRSHALFVKLRKRTWIRGSTLRTPRSWLLVYIKTVALAASGPDHTFYPLLTSSVSVAIIGAGPAGLMAAQVLSEAGLQVDLFDAMPSVGRKFLLAGRGGLNLTHSEAYDSFVSRFGARQSNIEPWLREFDAEAVRSWAHGLGVETFVGTSGRVFPKEMKAAPLLRSWLQRLRHPGPGGVPVRFHMRHRLVGWAPAAQGESGGIFSFQTPAGEQRVQTSIAILALGGASWPRLGSDGAWVPWFCANGVGVAPLTPANSGFDVATTAARETEKTSSEGTAADEAGWSAYFRERFAGQPLKSVAITVRGDDQTSVFERRGEFVVTETGVEGSLIYAASSLLRGALADKGVATLYLDLLPSHTYAQVLSAVQAPRDGQSLANHLRRRLRLEGVKTALLNELLPRESMRDHELLARAIKSLPIVLAVPRPIEEAISTAGGVRFESLDEFLQISHAPGVFCAGEMLDWEAPTGGYLLTACMASGVRAARGVLRLGTTPA</sequence>
<proteinExistence type="predicted"/>
<dbReference type="EMBL" id="JBEPSH010000002">
    <property type="protein sequence ID" value="MET4576020.1"/>
    <property type="molecule type" value="Genomic_DNA"/>
</dbReference>
<feature type="domain" description="RsdA/BaiN/AoA(So)-like insert" evidence="5">
    <location>
        <begin position="285"/>
        <end position="432"/>
    </location>
</feature>
<comment type="caution">
    <text evidence="6">The sequence shown here is derived from an EMBL/GenBank/DDBJ whole genome shotgun (WGS) entry which is preliminary data.</text>
</comment>
<name>A0ABV2Q4R5_9BURK</name>
<feature type="domain" description="RsdA/BaiN/AoA(So)-like Rossmann fold-like" evidence="4">
    <location>
        <begin position="56"/>
        <end position="484"/>
    </location>
</feature>
<dbReference type="InterPro" id="IPR057661">
    <property type="entry name" value="RsdA/BaiN/AoA(So)_Rossmann"/>
</dbReference>
<dbReference type="SUPFAM" id="SSF160996">
    <property type="entry name" value="HI0933 insert domain-like"/>
    <property type="match status" value="1"/>
</dbReference>
<accession>A0ABV2Q4R5</accession>
<keyword evidence="3" id="KW-0274">FAD</keyword>
<dbReference type="InterPro" id="IPR022460">
    <property type="entry name" value="Flavoprotein_PP4765"/>
</dbReference>
<reference evidence="6 7" key="1">
    <citation type="submission" date="2024-06" db="EMBL/GenBank/DDBJ databases">
        <title>Sorghum-associated microbial communities from plants grown in Nebraska, USA.</title>
        <authorList>
            <person name="Schachtman D."/>
        </authorList>
    </citation>
    <scope>NUCLEOTIDE SEQUENCE [LARGE SCALE GENOMIC DNA]</scope>
    <source>
        <strain evidence="6 7">2709</strain>
    </source>
</reference>
<dbReference type="InterPro" id="IPR023166">
    <property type="entry name" value="BaiN-like_dom_sf"/>
</dbReference>
<dbReference type="Proteomes" id="UP001549320">
    <property type="component" value="Unassembled WGS sequence"/>
</dbReference>
<dbReference type="InterPro" id="IPR004792">
    <property type="entry name" value="BaiN-like"/>
</dbReference>
<evidence type="ECO:0000256" key="2">
    <source>
        <dbReference type="ARBA" id="ARBA00022630"/>
    </source>
</evidence>